<evidence type="ECO:0000313" key="4">
    <source>
        <dbReference type="EMBL" id="KGQ32321.1"/>
    </source>
</evidence>
<proteinExistence type="predicted"/>
<sequence>MCKKLKSISLVASLIAVFAFSSSALASEQSELAQAVKQLNAAKQSLQRAQAQARNVPTNRFYFDYRQAHADINVVAAGINHFLNNDRAQPRQPAQLQSLDGDYLQQNKTAR</sequence>
<dbReference type="AlphaFoldDB" id="A0A0A2XIY9"/>
<dbReference type="Proteomes" id="UP000030418">
    <property type="component" value="Unassembled WGS sequence"/>
</dbReference>
<dbReference type="EMBL" id="JPXY01000024">
    <property type="protein sequence ID" value="KGQ32321.1"/>
    <property type="molecule type" value="Genomic_DNA"/>
</dbReference>
<evidence type="ECO:0000256" key="2">
    <source>
        <dbReference type="SAM" id="MobiDB-lite"/>
    </source>
</evidence>
<feature type="coiled-coil region" evidence="1">
    <location>
        <begin position="25"/>
        <end position="56"/>
    </location>
</feature>
<feature type="region of interest" description="Disordered" evidence="2">
    <location>
        <begin position="89"/>
        <end position="111"/>
    </location>
</feature>
<keyword evidence="1" id="KW-0175">Coiled coil</keyword>
<feature type="chain" id="PRO_5001996998" evidence="3">
    <location>
        <begin position="27"/>
        <end position="111"/>
    </location>
</feature>
<dbReference type="Pfam" id="PF09686">
    <property type="entry name" value="Plasmid_RAQPRD"/>
    <property type="match status" value="1"/>
</dbReference>
<evidence type="ECO:0000256" key="3">
    <source>
        <dbReference type="SAM" id="SignalP"/>
    </source>
</evidence>
<organism evidence="4 5">
    <name type="scientific">Gallibacterium genomosp. 2</name>
    <dbReference type="NCBI Taxonomy" id="155517"/>
    <lineage>
        <taxon>Bacteria</taxon>
        <taxon>Pseudomonadati</taxon>
        <taxon>Pseudomonadota</taxon>
        <taxon>Gammaproteobacteria</taxon>
        <taxon>Pasteurellales</taxon>
        <taxon>Pasteurellaceae</taxon>
        <taxon>Gallibacterium</taxon>
    </lineage>
</organism>
<comment type="caution">
    <text evidence="4">The sequence shown here is derived from an EMBL/GenBank/DDBJ whole genome shotgun (WGS) entry which is preliminary data.</text>
</comment>
<name>A0A0A2XIY9_9PAST</name>
<protein>
    <submittedName>
        <fullName evidence="4">Conjugal transfer protein</fullName>
    </submittedName>
</protein>
<evidence type="ECO:0000256" key="1">
    <source>
        <dbReference type="SAM" id="Coils"/>
    </source>
</evidence>
<accession>A0A0A2XIY9</accession>
<feature type="signal peptide" evidence="3">
    <location>
        <begin position="1"/>
        <end position="26"/>
    </location>
</feature>
<reference evidence="4 5" key="1">
    <citation type="submission" date="2014-08" db="EMBL/GenBank/DDBJ databases">
        <title>Chaperone-usher fimbriae in a diverse selection of Gallibacterium genomes.</title>
        <authorList>
            <person name="Kudirkiene E."/>
            <person name="Bager R.J."/>
            <person name="Johnson T.J."/>
            <person name="Bojesen A.M."/>
        </authorList>
    </citation>
    <scope>NUCLEOTIDE SEQUENCE [LARGE SCALE GENOMIC DNA]</scope>
    <source>
        <strain evidence="4 5">CCM5976</strain>
    </source>
</reference>
<evidence type="ECO:0000313" key="5">
    <source>
        <dbReference type="Proteomes" id="UP000030418"/>
    </source>
</evidence>
<keyword evidence="3" id="KW-0732">Signal</keyword>
<dbReference type="InterPro" id="IPR019110">
    <property type="entry name" value="Uncharacterised_RAQPRD"/>
</dbReference>
<gene>
    <name evidence="4" type="ORF">P375_05870</name>
</gene>
<dbReference type="NCBIfam" id="TIGR01690">
    <property type="entry name" value="ICE_RAQPRD"/>
    <property type="match status" value="1"/>
</dbReference>
<keyword evidence="5" id="KW-1185">Reference proteome</keyword>
<dbReference type="RefSeq" id="WP_039135401.1">
    <property type="nucleotide sequence ID" value="NZ_JPXY01000024.1"/>
</dbReference>